<proteinExistence type="inferred from homology"/>
<dbReference type="Proteomes" id="UP001629745">
    <property type="component" value="Unassembled WGS sequence"/>
</dbReference>
<evidence type="ECO:0000313" key="7">
    <source>
        <dbReference type="Proteomes" id="UP001629745"/>
    </source>
</evidence>
<keyword evidence="3" id="KW-0408">Iron</keyword>
<dbReference type="PANTHER" id="PTHR42988">
    <property type="entry name" value="PHOSPHOHYDROLASE"/>
    <property type="match status" value="1"/>
</dbReference>
<name>A0ABW9FHS0_9NOCA</name>
<dbReference type="Gene3D" id="3.60.21.10">
    <property type="match status" value="1"/>
</dbReference>
<reference evidence="6 7" key="1">
    <citation type="submission" date="2023-11" db="EMBL/GenBank/DDBJ databases">
        <authorList>
            <person name="Val-Calvo J."/>
            <person name="Scortti M."/>
            <person name="Vazquez-Boland J."/>
        </authorList>
    </citation>
    <scope>NUCLEOTIDE SEQUENCE [LARGE SCALE GENOMIC DNA]</scope>
    <source>
        <strain evidence="6 7">PAM 2766</strain>
    </source>
</reference>
<dbReference type="Pfam" id="PF00149">
    <property type="entry name" value="Metallophos"/>
    <property type="match status" value="1"/>
</dbReference>
<keyword evidence="2" id="KW-0378">Hydrolase</keyword>
<evidence type="ECO:0000256" key="3">
    <source>
        <dbReference type="ARBA" id="ARBA00023004"/>
    </source>
</evidence>
<keyword evidence="7" id="KW-1185">Reference proteome</keyword>
<dbReference type="EMBL" id="JBDLNV010000005">
    <property type="protein sequence ID" value="MFM1724844.1"/>
    <property type="molecule type" value="Genomic_DNA"/>
</dbReference>
<dbReference type="PANTHER" id="PTHR42988:SF2">
    <property type="entry name" value="CYCLIC NUCLEOTIDE PHOSPHODIESTERASE CBUA0032-RELATED"/>
    <property type="match status" value="1"/>
</dbReference>
<evidence type="ECO:0000256" key="2">
    <source>
        <dbReference type="ARBA" id="ARBA00022801"/>
    </source>
</evidence>
<dbReference type="SUPFAM" id="SSF56300">
    <property type="entry name" value="Metallo-dependent phosphatases"/>
    <property type="match status" value="1"/>
</dbReference>
<keyword evidence="1" id="KW-0479">Metal-binding</keyword>
<dbReference type="InterPro" id="IPR026575">
    <property type="entry name" value="GpdQ/CpdA-like"/>
</dbReference>
<evidence type="ECO:0000256" key="4">
    <source>
        <dbReference type="ARBA" id="ARBA00025742"/>
    </source>
</evidence>
<dbReference type="CDD" id="cd07402">
    <property type="entry name" value="MPP_GpdQ"/>
    <property type="match status" value="1"/>
</dbReference>
<evidence type="ECO:0000259" key="5">
    <source>
        <dbReference type="Pfam" id="PF00149"/>
    </source>
</evidence>
<evidence type="ECO:0000313" key="6">
    <source>
        <dbReference type="EMBL" id="MFM1724844.1"/>
    </source>
</evidence>
<gene>
    <name evidence="6" type="ORF">ABEU20_003439</name>
</gene>
<dbReference type="InterPro" id="IPR004843">
    <property type="entry name" value="Calcineurin-like_PHP"/>
</dbReference>
<dbReference type="InterPro" id="IPR029052">
    <property type="entry name" value="Metallo-depent_PP-like"/>
</dbReference>
<evidence type="ECO:0000256" key="1">
    <source>
        <dbReference type="ARBA" id="ARBA00022723"/>
    </source>
</evidence>
<dbReference type="RefSeq" id="WP_420165343.1">
    <property type="nucleotide sequence ID" value="NZ_JBDLNV010000005.1"/>
</dbReference>
<dbReference type="InterPro" id="IPR050884">
    <property type="entry name" value="CNP_phosphodiesterase-III"/>
</dbReference>
<comment type="caution">
    <text evidence="6">The sequence shown here is derived from an EMBL/GenBank/DDBJ whole genome shotgun (WGS) entry which is preliminary data.</text>
</comment>
<accession>A0ABW9FHS0</accession>
<sequence length="299" mass="32862">MSENGQYGAPDHFVLHISDTHFVGDGEFLHGSVDSDSKLARVFDRLDRAGQRPEAIVFTGDLADAGNPQAYTRLRDLVEPAAEKLGARVIWVMGNHDSRPEFRAGLLGVEPTQESVDIVHDVDGLRIVALDTTVPGHHHGEITDEQLDWLRDVLATPAPHGTLLALHHPPVPSTLELIEAVELRDQRRLEDLLRGTDVRGILGGHLHYSTTCTFGDIPVSVASATCYTQDLFPTGGGMRGQDSGQSFNLIHVYADRILHTVVPVEEGPTLYEVTLEQMRYFQSLSPEEQLAAMARTTSH</sequence>
<organism evidence="6 7">
    <name type="scientific">Rhodococcus parequi</name>
    <dbReference type="NCBI Taxonomy" id="3137122"/>
    <lineage>
        <taxon>Bacteria</taxon>
        <taxon>Bacillati</taxon>
        <taxon>Actinomycetota</taxon>
        <taxon>Actinomycetes</taxon>
        <taxon>Mycobacteriales</taxon>
        <taxon>Nocardiaceae</taxon>
        <taxon>Rhodococcus</taxon>
    </lineage>
</organism>
<protein>
    <submittedName>
        <fullName evidence="6">Phosphodiesterase</fullName>
    </submittedName>
</protein>
<comment type="similarity">
    <text evidence="4">Belongs to the cyclic nucleotide phosphodiesterase class-III family.</text>
</comment>
<feature type="domain" description="Calcineurin-like phosphoesterase" evidence="5">
    <location>
        <begin position="14"/>
        <end position="208"/>
    </location>
</feature>